<dbReference type="InterPro" id="IPR018022">
    <property type="entry name" value="IPT"/>
</dbReference>
<evidence type="ECO:0000256" key="10">
    <source>
        <dbReference type="HAMAP-Rule" id="MF_00185"/>
    </source>
</evidence>
<dbReference type="InterPro" id="IPR027417">
    <property type="entry name" value="P-loop_NTPase"/>
</dbReference>
<organism evidence="15 16">
    <name type="scientific">Selenomonas sputigena (strain ATCC 35185 / DSM 20758 / CCUG 44933 / VPI D19B-28)</name>
    <dbReference type="NCBI Taxonomy" id="546271"/>
    <lineage>
        <taxon>Bacteria</taxon>
        <taxon>Bacillati</taxon>
        <taxon>Bacillota</taxon>
        <taxon>Negativicutes</taxon>
        <taxon>Selenomonadales</taxon>
        <taxon>Selenomonadaceae</taxon>
        <taxon>Selenomonas</taxon>
    </lineage>
</organism>
<evidence type="ECO:0000313" key="16">
    <source>
        <dbReference type="Proteomes" id="UP000003505"/>
    </source>
</evidence>
<reference evidence="15 16" key="1">
    <citation type="submission" date="2009-09" db="EMBL/GenBank/DDBJ databases">
        <authorList>
            <person name="Weinstock G."/>
            <person name="Sodergren E."/>
            <person name="Clifton S."/>
            <person name="Fulton L."/>
            <person name="Fulton B."/>
            <person name="Courtney L."/>
            <person name="Fronick C."/>
            <person name="Harrison M."/>
            <person name="Strong C."/>
            <person name="Farmer C."/>
            <person name="Delahaunty K."/>
            <person name="Markovic C."/>
            <person name="Hall O."/>
            <person name="Minx P."/>
            <person name="Tomlinson C."/>
            <person name="Mitreva M."/>
            <person name="Nelson J."/>
            <person name="Hou S."/>
            <person name="Wollam A."/>
            <person name="Pepin K.H."/>
            <person name="Johnson M."/>
            <person name="Bhonagiri V."/>
            <person name="Nash W.E."/>
            <person name="Warren W."/>
            <person name="Chinwalla A."/>
            <person name="Mardis E.R."/>
            <person name="Wilson R.K."/>
        </authorList>
    </citation>
    <scope>NUCLEOTIDE SEQUENCE [LARGE SCALE GENOMIC DNA]</scope>
    <source>
        <strain evidence="15">ATCC 35185</strain>
        <strain evidence="16">ATCC 35185 / DSM 20758 / VPI D19B-28</strain>
    </source>
</reference>
<evidence type="ECO:0000256" key="8">
    <source>
        <dbReference type="ARBA" id="ARBA00022842"/>
    </source>
</evidence>
<comment type="catalytic activity">
    <reaction evidence="9 10 11">
        <text>adenosine(37) in tRNA + dimethylallyl diphosphate = N(6)-dimethylallyladenosine(37) in tRNA + diphosphate</text>
        <dbReference type="Rhea" id="RHEA:26482"/>
        <dbReference type="Rhea" id="RHEA-COMP:10162"/>
        <dbReference type="Rhea" id="RHEA-COMP:10375"/>
        <dbReference type="ChEBI" id="CHEBI:33019"/>
        <dbReference type="ChEBI" id="CHEBI:57623"/>
        <dbReference type="ChEBI" id="CHEBI:74411"/>
        <dbReference type="ChEBI" id="CHEBI:74415"/>
        <dbReference type="EC" id="2.5.1.75"/>
    </reaction>
</comment>
<evidence type="ECO:0000256" key="6">
    <source>
        <dbReference type="ARBA" id="ARBA00022741"/>
    </source>
</evidence>
<evidence type="ECO:0000256" key="2">
    <source>
        <dbReference type="ARBA" id="ARBA00003213"/>
    </source>
</evidence>
<evidence type="ECO:0000256" key="5">
    <source>
        <dbReference type="ARBA" id="ARBA00022694"/>
    </source>
</evidence>
<keyword evidence="4 10" id="KW-0808">Transferase</keyword>
<feature type="binding site" evidence="10">
    <location>
        <begin position="11"/>
        <end position="18"/>
    </location>
    <ligand>
        <name>ATP</name>
        <dbReference type="ChEBI" id="CHEBI:30616"/>
    </ligand>
</feature>
<evidence type="ECO:0000256" key="3">
    <source>
        <dbReference type="ARBA" id="ARBA00005842"/>
    </source>
</evidence>
<feature type="site" description="Interaction with substrate tRNA" evidence="10">
    <location>
        <position position="102"/>
    </location>
</feature>
<dbReference type="Gene3D" id="1.10.20.140">
    <property type="match status" value="1"/>
</dbReference>
<gene>
    <name evidence="10 15" type="primary">miaA</name>
    <name evidence="14" type="ordered locus">Selsp_1273</name>
    <name evidence="15" type="ORF">SELSPUOL_00954</name>
</gene>
<dbReference type="GO" id="GO:0006400">
    <property type="term" value="P:tRNA modification"/>
    <property type="evidence" value="ECO:0007669"/>
    <property type="project" value="TreeGrafter"/>
</dbReference>
<proteinExistence type="inferred from homology"/>
<dbReference type="Proteomes" id="UP000003505">
    <property type="component" value="Unassembled WGS sequence"/>
</dbReference>
<evidence type="ECO:0000313" key="14">
    <source>
        <dbReference type="EMBL" id="AEC00232.1"/>
    </source>
</evidence>
<feature type="site" description="Interaction with substrate tRNA" evidence="10">
    <location>
        <position position="125"/>
    </location>
</feature>
<comment type="function">
    <text evidence="2 10 12">Catalyzes the transfer of a dimethylallyl group onto the adenine at position 37 in tRNAs that read codons beginning with uridine, leading to the formation of N6-(dimethylallyl)adenosine (i(6)A).</text>
</comment>
<keyword evidence="5 10" id="KW-0819">tRNA processing</keyword>
<evidence type="ECO:0000256" key="1">
    <source>
        <dbReference type="ARBA" id="ARBA00001946"/>
    </source>
</evidence>
<evidence type="ECO:0000256" key="9">
    <source>
        <dbReference type="ARBA" id="ARBA00049563"/>
    </source>
</evidence>
<dbReference type="AlphaFoldDB" id="C9LUE7"/>
<feature type="region of interest" description="Interaction with substrate tRNA" evidence="10">
    <location>
        <begin position="36"/>
        <end position="39"/>
    </location>
</feature>
<evidence type="ECO:0000313" key="15">
    <source>
        <dbReference type="EMBL" id="EEX77678.1"/>
    </source>
</evidence>
<dbReference type="HOGENOM" id="CLU_032616_0_1_9"/>
<sequence length="319" mass="35401">MKKARLVVLIGPTAVGKTALSLALARRLDAEIISGDSMLFYRGFDIGTAKPTKEELSAVPHHFIDILAPAASFNVMDFQRLAREEIGRIAARGKLPLVVGGTGLYIKSLLEGYVFNETSGDRAYREKFERLAQEKGKAFVHGLLQEADPEAAARLHVNDFRRVVRALEVASLGNEHISEQREAAGGELAYDAYVIGLRRERQALYARIEERVDAMLEAGLADEVRSLLAEGVPRDCPAMKGIGYREMLAYLAGSMDLPLAAAEIKKATRHFAKRQLTWFRKMPYVHWYAASQGEELLLEKICTDIRRSFHAGKTAELTG</sequence>
<dbReference type="KEGG" id="ssg:Selsp_1273"/>
<dbReference type="EMBL" id="ACKP02000015">
    <property type="protein sequence ID" value="EEX77678.1"/>
    <property type="molecule type" value="Genomic_DNA"/>
</dbReference>
<dbReference type="eggNOG" id="COG0324">
    <property type="taxonomic scope" value="Bacteria"/>
</dbReference>
<evidence type="ECO:0000256" key="12">
    <source>
        <dbReference type="RuleBase" id="RU003784"/>
    </source>
</evidence>
<dbReference type="OrthoDB" id="9776390at2"/>
<dbReference type="PANTHER" id="PTHR11088:SF60">
    <property type="entry name" value="TRNA DIMETHYLALLYLTRANSFERASE"/>
    <property type="match status" value="1"/>
</dbReference>
<evidence type="ECO:0000256" key="11">
    <source>
        <dbReference type="RuleBase" id="RU003783"/>
    </source>
</evidence>
<dbReference type="EMBL" id="CP002637">
    <property type="protein sequence ID" value="AEC00232.1"/>
    <property type="molecule type" value="Genomic_DNA"/>
</dbReference>
<dbReference type="GO" id="GO:0005524">
    <property type="term" value="F:ATP binding"/>
    <property type="evidence" value="ECO:0007669"/>
    <property type="project" value="UniProtKB-UniRule"/>
</dbReference>
<evidence type="ECO:0000256" key="7">
    <source>
        <dbReference type="ARBA" id="ARBA00022840"/>
    </source>
</evidence>
<dbReference type="PANTHER" id="PTHR11088">
    <property type="entry name" value="TRNA DIMETHYLALLYLTRANSFERASE"/>
    <property type="match status" value="1"/>
</dbReference>
<comment type="cofactor">
    <cofactor evidence="1 10">
        <name>Mg(2+)</name>
        <dbReference type="ChEBI" id="CHEBI:18420"/>
    </cofactor>
</comment>
<comment type="caution">
    <text evidence="10">Lacks conserved residue(s) required for the propagation of feature annotation.</text>
</comment>
<dbReference type="Pfam" id="PF01715">
    <property type="entry name" value="IPPT"/>
    <property type="match status" value="1"/>
</dbReference>
<dbReference type="STRING" id="546271.Selsp_1273"/>
<accession>C9LUE7</accession>
<dbReference type="SUPFAM" id="SSF52540">
    <property type="entry name" value="P-loop containing nucleoside triphosphate hydrolases"/>
    <property type="match status" value="1"/>
</dbReference>
<dbReference type="InterPro" id="IPR039657">
    <property type="entry name" value="Dimethylallyltransferase"/>
</dbReference>
<dbReference type="Proteomes" id="UP000011124">
    <property type="component" value="Chromosome"/>
</dbReference>
<dbReference type="Gene3D" id="3.40.50.300">
    <property type="entry name" value="P-loop containing nucleotide triphosphate hydrolases"/>
    <property type="match status" value="1"/>
</dbReference>
<keyword evidence="7 10" id="KW-0067">ATP-binding</keyword>
<name>C9LUE7_SELS3</name>
<keyword evidence="6 10" id="KW-0547">Nucleotide-binding</keyword>
<comment type="subunit">
    <text evidence="10">Monomer.</text>
</comment>
<evidence type="ECO:0000313" key="17">
    <source>
        <dbReference type="Proteomes" id="UP000011124"/>
    </source>
</evidence>
<dbReference type="RefSeq" id="WP_006192177.1">
    <property type="nucleotide sequence ID" value="NC_015437.1"/>
</dbReference>
<comment type="similarity">
    <text evidence="3 10 13">Belongs to the IPP transferase family.</text>
</comment>
<protein>
    <recommendedName>
        <fullName evidence="10">tRNA dimethylallyltransferase</fullName>
        <ecNumber evidence="10">2.5.1.75</ecNumber>
    </recommendedName>
    <alternativeName>
        <fullName evidence="10">Dimethylallyl diphosphate:tRNA dimethylallyltransferase</fullName>
        <shortName evidence="10">DMAPP:tRNA dimethylallyltransferase</shortName>
        <shortName evidence="10">DMATase</shortName>
    </alternativeName>
    <alternativeName>
        <fullName evidence="10">Isopentenyl-diphosphate:tRNA isopentenyltransferase</fullName>
        <shortName evidence="10">IPP transferase</shortName>
        <shortName evidence="10">IPPT</shortName>
        <shortName evidence="10">IPTase</shortName>
    </alternativeName>
</protein>
<dbReference type="HAMAP" id="MF_00185">
    <property type="entry name" value="IPP_trans"/>
    <property type="match status" value="1"/>
</dbReference>
<keyword evidence="17" id="KW-1185">Reference proteome</keyword>
<dbReference type="GO" id="GO:0052381">
    <property type="term" value="F:tRNA dimethylallyltransferase activity"/>
    <property type="evidence" value="ECO:0007669"/>
    <property type="project" value="UniProtKB-UniRule"/>
</dbReference>
<evidence type="ECO:0000256" key="4">
    <source>
        <dbReference type="ARBA" id="ARBA00022679"/>
    </source>
</evidence>
<keyword evidence="8 10" id="KW-0460">Magnesium</keyword>
<evidence type="ECO:0000256" key="13">
    <source>
        <dbReference type="RuleBase" id="RU003785"/>
    </source>
</evidence>
<dbReference type="NCBIfam" id="TIGR00174">
    <property type="entry name" value="miaA"/>
    <property type="match status" value="1"/>
</dbReference>
<dbReference type="EC" id="2.5.1.75" evidence="10"/>
<feature type="binding site" evidence="10">
    <location>
        <begin position="13"/>
        <end position="18"/>
    </location>
    <ligand>
        <name>substrate</name>
    </ligand>
</feature>
<reference evidence="14 17" key="2">
    <citation type="submission" date="2011-04" db="EMBL/GenBank/DDBJ databases">
        <title>The complete genome of Selenomonas sputigena DSM 20758.</title>
        <authorList>
            <consortium name="US DOE Joint Genome Institute (JGI-PGF)"/>
            <person name="Lucas S."/>
            <person name="Copeland A."/>
            <person name="Lapidus A."/>
            <person name="Bruce D."/>
            <person name="Goodwin L."/>
            <person name="Pitluck S."/>
            <person name="Peters L."/>
            <person name="Kyrpides N."/>
            <person name="Mavromatis K."/>
            <person name="Ivanova N."/>
            <person name="Ovchinnikova G."/>
            <person name="Teshima H."/>
            <person name="Detter J.C."/>
            <person name="Tapia R."/>
            <person name="Han C."/>
            <person name="Land M."/>
            <person name="Hauser L."/>
            <person name="Markowitz V."/>
            <person name="Cheng J.-F."/>
            <person name="Hugenholtz P."/>
            <person name="Woyke T."/>
            <person name="Wu D."/>
            <person name="Gronow S."/>
            <person name="Wellnitz S."/>
            <person name="Schneider S."/>
            <person name="Klenk H.-P."/>
            <person name="Eisen J.A."/>
        </authorList>
    </citation>
    <scope>NUCLEOTIDE SEQUENCE [LARGE SCALE GENOMIC DNA]</scope>
    <source>
        <strain evidence="14">ATCC 35185</strain>
        <strain evidence="17">ATCC 35185 / DSM 20758 / VPI D19B-28</strain>
    </source>
</reference>